<feature type="transmembrane region" description="Helical" evidence="6">
    <location>
        <begin position="45"/>
        <end position="65"/>
    </location>
</feature>
<evidence type="ECO:0000259" key="7">
    <source>
        <dbReference type="Pfam" id="PF06271"/>
    </source>
</evidence>
<comment type="subcellular location">
    <subcellularLocation>
        <location evidence="1">Cell membrane</location>
        <topology evidence="1">Multi-pass membrane protein</topology>
    </subcellularLocation>
</comment>
<dbReference type="Pfam" id="PF06271">
    <property type="entry name" value="RDD"/>
    <property type="match status" value="1"/>
</dbReference>
<proteinExistence type="predicted"/>
<protein>
    <submittedName>
        <fullName evidence="8">Putative RDD family membrane protein YckC</fullName>
    </submittedName>
</protein>
<dbReference type="InterPro" id="IPR010432">
    <property type="entry name" value="RDD"/>
</dbReference>
<dbReference type="InterPro" id="IPR051791">
    <property type="entry name" value="Pra-immunoreactive"/>
</dbReference>
<evidence type="ECO:0000256" key="1">
    <source>
        <dbReference type="ARBA" id="ARBA00004651"/>
    </source>
</evidence>
<comment type="caution">
    <text evidence="8">The sequence shown here is derived from an EMBL/GenBank/DDBJ whole genome shotgun (WGS) entry which is preliminary data.</text>
</comment>
<dbReference type="RefSeq" id="WP_184246788.1">
    <property type="nucleotide sequence ID" value="NZ_BAAACU010000059.1"/>
</dbReference>
<reference evidence="8 9" key="1">
    <citation type="submission" date="2020-08" db="EMBL/GenBank/DDBJ databases">
        <title>Genomic Encyclopedia of Type Strains, Phase IV (KMG-IV): sequencing the most valuable type-strain genomes for metagenomic binning, comparative biology and taxonomic classification.</title>
        <authorList>
            <person name="Goeker M."/>
        </authorList>
    </citation>
    <scope>NUCLEOTIDE SEQUENCE [LARGE SCALE GENOMIC DNA]</scope>
    <source>
        <strain evidence="8 9">DSM 11805</strain>
    </source>
</reference>
<dbReference type="PANTHER" id="PTHR36115">
    <property type="entry name" value="PROLINE-RICH ANTIGEN HOMOLOG-RELATED"/>
    <property type="match status" value="1"/>
</dbReference>
<evidence type="ECO:0000313" key="9">
    <source>
        <dbReference type="Proteomes" id="UP000572212"/>
    </source>
</evidence>
<dbReference type="PANTHER" id="PTHR36115:SF9">
    <property type="entry name" value="LMO1584 PROTEIN"/>
    <property type="match status" value="1"/>
</dbReference>
<keyword evidence="3 6" id="KW-0812">Transmembrane</keyword>
<dbReference type="GO" id="GO:0005886">
    <property type="term" value="C:plasma membrane"/>
    <property type="evidence" value="ECO:0007669"/>
    <property type="project" value="UniProtKB-SubCell"/>
</dbReference>
<evidence type="ECO:0000256" key="4">
    <source>
        <dbReference type="ARBA" id="ARBA00022989"/>
    </source>
</evidence>
<feature type="transmembrane region" description="Helical" evidence="6">
    <location>
        <begin position="128"/>
        <end position="150"/>
    </location>
</feature>
<feature type="domain" description="RDD" evidence="7">
    <location>
        <begin position="3"/>
        <end position="162"/>
    </location>
</feature>
<evidence type="ECO:0000256" key="3">
    <source>
        <dbReference type="ARBA" id="ARBA00022692"/>
    </source>
</evidence>
<keyword evidence="2" id="KW-1003">Cell membrane</keyword>
<evidence type="ECO:0000313" key="8">
    <source>
        <dbReference type="EMBL" id="MBB6512809.1"/>
    </source>
</evidence>
<keyword evidence="9" id="KW-1185">Reference proteome</keyword>
<dbReference type="EMBL" id="JACHON010000005">
    <property type="protein sequence ID" value="MBB6512809.1"/>
    <property type="molecule type" value="Genomic_DNA"/>
</dbReference>
<name>A0A841RJX2_9BACI</name>
<evidence type="ECO:0000256" key="6">
    <source>
        <dbReference type="SAM" id="Phobius"/>
    </source>
</evidence>
<organism evidence="8 9">
    <name type="scientific">Gracilibacillus halotolerans</name>
    <dbReference type="NCBI Taxonomy" id="74386"/>
    <lineage>
        <taxon>Bacteria</taxon>
        <taxon>Bacillati</taxon>
        <taxon>Bacillota</taxon>
        <taxon>Bacilli</taxon>
        <taxon>Bacillales</taxon>
        <taxon>Bacillaceae</taxon>
        <taxon>Gracilibacillus</taxon>
    </lineage>
</organism>
<keyword evidence="4 6" id="KW-1133">Transmembrane helix</keyword>
<evidence type="ECO:0000256" key="2">
    <source>
        <dbReference type="ARBA" id="ARBA00022475"/>
    </source>
</evidence>
<feature type="transmembrane region" description="Helical" evidence="6">
    <location>
        <begin position="12"/>
        <end position="33"/>
    </location>
</feature>
<accession>A0A841RJX2</accession>
<dbReference type="AlphaFoldDB" id="A0A841RJX2"/>
<sequence length="169" mass="19433">MNASFWLRFYAFLIDYIIIFIYLIFILLTGFLFPSMQNLFNGSVIIAQLTGFLLVTLPVSLYFIISDSYVGKQSIGKKKVGIRVVTNNGEATSILRMAFRTLLKFLPWELSHFLAFRLIHIGEGEVPFIYYLIGILIYALMFGYILSAIFTKRKQSIYDILTKTQVVKA</sequence>
<dbReference type="Proteomes" id="UP000572212">
    <property type="component" value="Unassembled WGS sequence"/>
</dbReference>
<keyword evidence="5 6" id="KW-0472">Membrane</keyword>
<evidence type="ECO:0000256" key="5">
    <source>
        <dbReference type="ARBA" id="ARBA00023136"/>
    </source>
</evidence>
<gene>
    <name evidence="8" type="ORF">GGQ92_001598</name>
</gene>